<organism evidence="2 3">
    <name type="scientific">Candidatus Microbacterium stercoravium</name>
    <dbReference type="NCBI Taxonomy" id="2838697"/>
    <lineage>
        <taxon>Bacteria</taxon>
        <taxon>Bacillati</taxon>
        <taxon>Actinomycetota</taxon>
        <taxon>Actinomycetes</taxon>
        <taxon>Micrococcales</taxon>
        <taxon>Microbacteriaceae</taxon>
        <taxon>Microbacterium</taxon>
    </lineage>
</organism>
<dbReference type="Proteomes" id="UP000824220">
    <property type="component" value="Unassembled WGS sequence"/>
</dbReference>
<dbReference type="PROSITE" id="PS51257">
    <property type="entry name" value="PROKAR_LIPOPROTEIN"/>
    <property type="match status" value="1"/>
</dbReference>
<keyword evidence="1" id="KW-0732">Signal</keyword>
<evidence type="ECO:0000256" key="1">
    <source>
        <dbReference type="SAM" id="SignalP"/>
    </source>
</evidence>
<dbReference type="AlphaFoldDB" id="A0A9D2KIK1"/>
<proteinExistence type="predicted"/>
<accession>A0A9D2KIK1</accession>
<reference evidence="2" key="2">
    <citation type="submission" date="2021-04" db="EMBL/GenBank/DDBJ databases">
        <authorList>
            <person name="Gilroy R."/>
        </authorList>
    </citation>
    <scope>NUCLEOTIDE SEQUENCE</scope>
    <source>
        <strain evidence="2">ChiHjej8B7-3636</strain>
    </source>
</reference>
<gene>
    <name evidence="2" type="ORF">H9800_06150</name>
</gene>
<name>A0A9D2KIK1_9MICO</name>
<dbReference type="EMBL" id="DXAM01000087">
    <property type="protein sequence ID" value="HJA04428.1"/>
    <property type="molecule type" value="Genomic_DNA"/>
</dbReference>
<evidence type="ECO:0000313" key="2">
    <source>
        <dbReference type="EMBL" id="HJA04428.1"/>
    </source>
</evidence>
<feature type="chain" id="PRO_5039086772" evidence="1">
    <location>
        <begin position="25"/>
        <end position="141"/>
    </location>
</feature>
<reference evidence="2" key="1">
    <citation type="journal article" date="2021" name="PeerJ">
        <title>Extensive microbial diversity within the chicken gut microbiome revealed by metagenomics and culture.</title>
        <authorList>
            <person name="Gilroy R."/>
            <person name="Ravi A."/>
            <person name="Getino M."/>
            <person name="Pursley I."/>
            <person name="Horton D.L."/>
            <person name="Alikhan N.F."/>
            <person name="Baker D."/>
            <person name="Gharbi K."/>
            <person name="Hall N."/>
            <person name="Watson M."/>
            <person name="Adriaenssens E.M."/>
            <person name="Foster-Nyarko E."/>
            <person name="Jarju S."/>
            <person name="Secka A."/>
            <person name="Antonio M."/>
            <person name="Oren A."/>
            <person name="Chaudhuri R.R."/>
            <person name="La Ragione R."/>
            <person name="Hildebrand F."/>
            <person name="Pallen M.J."/>
        </authorList>
    </citation>
    <scope>NUCLEOTIDE SEQUENCE</scope>
    <source>
        <strain evidence="2">ChiHjej8B7-3636</strain>
    </source>
</reference>
<evidence type="ECO:0000313" key="3">
    <source>
        <dbReference type="Proteomes" id="UP000824220"/>
    </source>
</evidence>
<feature type="signal peptide" evidence="1">
    <location>
        <begin position="1"/>
        <end position="24"/>
    </location>
</feature>
<sequence length="141" mass="14318">MTVSRRARLLSAIGAIALVPAALTACSGGAGGQSVADACKVAQDTFTEVSSDMGGLSSMMSDPEGMKQMIADLDTKIAEGGEKITNEEVKSVYDDFGAGITTISESLDAMADDPTSVDTEALTEASEKLTTAGTDLAEVCG</sequence>
<protein>
    <submittedName>
        <fullName evidence="2">Uncharacterized protein</fullName>
    </submittedName>
</protein>
<comment type="caution">
    <text evidence="2">The sequence shown here is derived from an EMBL/GenBank/DDBJ whole genome shotgun (WGS) entry which is preliminary data.</text>
</comment>